<evidence type="ECO:0000313" key="1">
    <source>
        <dbReference type="EMBL" id="OAA62083.1"/>
    </source>
</evidence>
<dbReference type="Proteomes" id="UP000076881">
    <property type="component" value="Unassembled WGS sequence"/>
</dbReference>
<name>A0A167V049_CORDF</name>
<proteinExistence type="predicted"/>
<dbReference type="OrthoDB" id="10580343at2759"/>
<protein>
    <submittedName>
        <fullName evidence="1">Fungal transcriptional regulatory protein</fullName>
    </submittedName>
</protein>
<organism evidence="1 2">
    <name type="scientific">Akanthomyces lecanii RCEF 1005</name>
    <dbReference type="NCBI Taxonomy" id="1081108"/>
    <lineage>
        <taxon>Eukaryota</taxon>
        <taxon>Fungi</taxon>
        <taxon>Dikarya</taxon>
        <taxon>Ascomycota</taxon>
        <taxon>Pezizomycotina</taxon>
        <taxon>Sordariomycetes</taxon>
        <taxon>Hypocreomycetidae</taxon>
        <taxon>Hypocreales</taxon>
        <taxon>Cordycipitaceae</taxon>
        <taxon>Akanthomyces</taxon>
        <taxon>Cordyceps confragosa</taxon>
    </lineage>
</organism>
<accession>A0A167V049</accession>
<dbReference type="EMBL" id="AZHF01000018">
    <property type="protein sequence ID" value="OAA62083.1"/>
    <property type="molecule type" value="Genomic_DNA"/>
</dbReference>
<keyword evidence="2" id="KW-1185">Reference proteome</keyword>
<reference evidence="1 2" key="1">
    <citation type="journal article" date="2016" name="Genome Biol. Evol.">
        <title>Divergent and convergent evolution of fungal pathogenicity.</title>
        <authorList>
            <person name="Shang Y."/>
            <person name="Xiao G."/>
            <person name="Zheng P."/>
            <person name="Cen K."/>
            <person name="Zhan S."/>
            <person name="Wang C."/>
        </authorList>
    </citation>
    <scope>NUCLEOTIDE SEQUENCE [LARGE SCALE GENOMIC DNA]</scope>
    <source>
        <strain evidence="1 2">RCEF 1005</strain>
    </source>
</reference>
<dbReference type="AlphaFoldDB" id="A0A167V049"/>
<evidence type="ECO:0000313" key="2">
    <source>
        <dbReference type="Proteomes" id="UP000076881"/>
    </source>
</evidence>
<dbReference type="STRING" id="1081108.A0A167V049"/>
<comment type="caution">
    <text evidence="1">The sequence shown here is derived from an EMBL/GenBank/DDBJ whole genome shotgun (WGS) entry which is preliminary data.</text>
</comment>
<sequence length="128" mass="14303">MLYLTTGVLFNESELSQGDFFNLDQLPYNGAGTSTMSPGAYSDTAISLQLANPQILIIKFFQLTEWVYKVIVAQQKASKLTQENVLMTYTKCLDWYRDLFELIGDAGSRSPFILLTQSVFATSSTFAC</sequence>
<gene>
    <name evidence="1" type="ORF">LEL_10747</name>
</gene>